<protein>
    <submittedName>
        <fullName evidence="1">Uncharacterized protein</fullName>
    </submittedName>
</protein>
<evidence type="ECO:0000313" key="2">
    <source>
        <dbReference type="Proteomes" id="UP000198662"/>
    </source>
</evidence>
<keyword evidence="2" id="KW-1185">Reference proteome</keyword>
<gene>
    <name evidence="1" type="ORF">SAMN05216298_0423</name>
</gene>
<name>A0A1G9CNA6_9ACTN</name>
<evidence type="ECO:0000313" key="1">
    <source>
        <dbReference type="EMBL" id="SDK52944.1"/>
    </source>
</evidence>
<dbReference type="EMBL" id="FNGF01000001">
    <property type="protein sequence ID" value="SDK52944.1"/>
    <property type="molecule type" value="Genomic_DNA"/>
</dbReference>
<accession>A0A1G9CNA6</accession>
<sequence>MRAFTKAVWLPGKYEAVTANGVEDTADEPVLTKLPCCEAHNTRLGAHFEQHGQEAAKQLFGLQTVKDDRGRTKDYRALSLDHLTALEMTGTEQFARWVVKTMVLDHHPQAVREMNGRRVWKRRQPAGFPEPVFADVFNGTIPAGMNAWIAISDLAGTDRPAGSDARVSLDVSASHPAKTAQLTLGVRHGSAGRQVHLQLVWAPGMVVVHPDEESGAATRLWPRPPQTLRIADMPVLDPFAAACFRSTFIEDGWSFVFEPDRMPVMAEGVRTMSVREVDGVFASHSWPMFDDAERVAAIIAHLGAGRSRQRST</sequence>
<reference evidence="2" key="1">
    <citation type="submission" date="2016-10" db="EMBL/GenBank/DDBJ databases">
        <authorList>
            <person name="Varghese N."/>
            <person name="Submissions S."/>
        </authorList>
    </citation>
    <scope>NUCLEOTIDE SEQUENCE [LARGE SCALE GENOMIC DNA]</scope>
    <source>
        <strain evidence="2">CGMCC 4.3147</strain>
    </source>
</reference>
<dbReference type="Proteomes" id="UP000198662">
    <property type="component" value="Unassembled WGS sequence"/>
</dbReference>
<organism evidence="1 2">
    <name type="scientific">Glycomyces sambucus</name>
    <dbReference type="NCBI Taxonomy" id="380244"/>
    <lineage>
        <taxon>Bacteria</taxon>
        <taxon>Bacillati</taxon>
        <taxon>Actinomycetota</taxon>
        <taxon>Actinomycetes</taxon>
        <taxon>Glycomycetales</taxon>
        <taxon>Glycomycetaceae</taxon>
        <taxon>Glycomyces</taxon>
    </lineage>
</organism>
<dbReference type="AlphaFoldDB" id="A0A1G9CNA6"/>
<proteinExistence type="predicted"/>